<dbReference type="SUPFAM" id="SSF56112">
    <property type="entry name" value="Protein kinase-like (PK-like)"/>
    <property type="match status" value="1"/>
</dbReference>
<accession>A0A2N9H438</accession>
<dbReference type="InterPro" id="IPR011009">
    <property type="entry name" value="Kinase-like_dom_sf"/>
</dbReference>
<dbReference type="GO" id="GO:0005524">
    <property type="term" value="F:ATP binding"/>
    <property type="evidence" value="ECO:0007669"/>
    <property type="project" value="UniProtKB-KW"/>
</dbReference>
<protein>
    <recommendedName>
        <fullName evidence="5">Legume lectin domain-containing protein</fullName>
    </recommendedName>
</protein>
<evidence type="ECO:0000256" key="2">
    <source>
        <dbReference type="ARBA" id="ARBA00022840"/>
    </source>
</evidence>
<keyword evidence="2" id="KW-0067">ATP-binding</keyword>
<dbReference type="PANTHER" id="PTHR27007">
    <property type="match status" value="1"/>
</dbReference>
<evidence type="ECO:0000256" key="1">
    <source>
        <dbReference type="ARBA" id="ARBA00022741"/>
    </source>
</evidence>
<sequence>MLEVACGRRPIELQRLHQEEILIDWVFECWRKGAIIGASDPRLEGNYVVEEMELVLKLGLLCSHSMPEARPSMRQVMQFLDGDAKLPELPNDTLIQSSEVVVELVVYHAMSGIDDRLMLGTKSTSGK</sequence>
<proteinExistence type="predicted"/>
<organism evidence="3">
    <name type="scientific">Fagus sylvatica</name>
    <name type="common">Beechnut</name>
    <dbReference type="NCBI Taxonomy" id="28930"/>
    <lineage>
        <taxon>Eukaryota</taxon>
        <taxon>Viridiplantae</taxon>
        <taxon>Streptophyta</taxon>
        <taxon>Embryophyta</taxon>
        <taxon>Tracheophyta</taxon>
        <taxon>Spermatophyta</taxon>
        <taxon>Magnoliopsida</taxon>
        <taxon>eudicotyledons</taxon>
        <taxon>Gunneridae</taxon>
        <taxon>Pentapetalae</taxon>
        <taxon>rosids</taxon>
        <taxon>fabids</taxon>
        <taxon>Fagales</taxon>
        <taxon>Fagaceae</taxon>
        <taxon>Fagus</taxon>
    </lineage>
</organism>
<evidence type="ECO:0008006" key="5">
    <source>
        <dbReference type="Google" id="ProtNLM"/>
    </source>
</evidence>
<dbReference type="Gene3D" id="1.10.510.10">
    <property type="entry name" value="Transferase(Phosphotransferase) domain 1"/>
    <property type="match status" value="1"/>
</dbReference>
<gene>
    <name evidence="3" type="ORF">FSB_LOCUS34567</name>
    <name evidence="4" type="ORF">FSB_LOCUS43447</name>
</gene>
<keyword evidence="1" id="KW-0547">Nucleotide-binding</keyword>
<dbReference type="EMBL" id="OIVN01004113">
    <property type="protein sequence ID" value="SPD15565.1"/>
    <property type="molecule type" value="Genomic_DNA"/>
</dbReference>
<dbReference type="InterPro" id="IPR050528">
    <property type="entry name" value="L-type_Lectin-RKs"/>
</dbReference>
<evidence type="ECO:0000313" key="4">
    <source>
        <dbReference type="EMBL" id="SPD15565.1"/>
    </source>
</evidence>
<reference evidence="3" key="1">
    <citation type="submission" date="2018-02" db="EMBL/GenBank/DDBJ databases">
        <authorList>
            <person name="Cohen D.B."/>
            <person name="Kent A.D."/>
        </authorList>
    </citation>
    <scope>NUCLEOTIDE SEQUENCE</scope>
</reference>
<name>A0A2N9H438_FAGSY</name>
<dbReference type="AlphaFoldDB" id="A0A2N9H438"/>
<dbReference type="EMBL" id="OIVN01002818">
    <property type="protein sequence ID" value="SPD06685.1"/>
    <property type="molecule type" value="Genomic_DNA"/>
</dbReference>
<evidence type="ECO:0000313" key="3">
    <source>
        <dbReference type="EMBL" id="SPD06685.1"/>
    </source>
</evidence>